<keyword evidence="2" id="KW-1185">Reference proteome</keyword>
<name>A0ABY5LMW8_9VIBR</name>
<evidence type="ECO:0000313" key="2">
    <source>
        <dbReference type="Proteomes" id="UP001058602"/>
    </source>
</evidence>
<dbReference type="EMBL" id="CP102097">
    <property type="protein sequence ID" value="UUM32457.1"/>
    <property type="molecule type" value="Genomic_DNA"/>
</dbReference>
<sequence>MDNSTGRYVLGMEVVTPTGMNLDIASSVAKADLSRFEQRTGDDGIERFTYAKIEYTQHDVLFEKICELSGYLIESLLKQLPRALKLIPLLIAVPHKVPLSKMQHWLEQSDYSSYLSTIEVVHASGPSFILHAMKSLDKYDALICVSLDSLVDSIDDLIDNAMVMSSSNPWGIIPSEGGAGLLLCRRSTISTLNLVPKAELGYIDIALESIDRRGMFRLVQRASKQLEAFGEVYSDMSNLRAHTEDYGFALGAKAERFTHPQQPNLINDLWGTMGCCSSLALIAFAIHNHHFKQEATLLMFDTNGDKGLLQLLAP</sequence>
<organism evidence="1 2">
    <name type="scientific">Vibrio japonicus</name>
    <dbReference type="NCBI Taxonomy" id="1824638"/>
    <lineage>
        <taxon>Bacteria</taxon>
        <taxon>Pseudomonadati</taxon>
        <taxon>Pseudomonadota</taxon>
        <taxon>Gammaproteobacteria</taxon>
        <taxon>Vibrionales</taxon>
        <taxon>Vibrionaceae</taxon>
        <taxon>Vibrio</taxon>
    </lineage>
</organism>
<proteinExistence type="predicted"/>
<reference evidence="1" key="1">
    <citation type="submission" date="2022-07" db="EMBL/GenBank/DDBJ databases">
        <title>Complete genome of Vibrio japonicus strain JCM 31412T and phylogenomic assessment of the Nereis clade of the genus Vibrio.</title>
        <authorList>
            <person name="Shlafstein M.D."/>
            <person name="Emsley S.A."/>
            <person name="Ushijima B."/>
            <person name="Videau P."/>
            <person name="Saw J.H."/>
        </authorList>
    </citation>
    <scope>NUCLEOTIDE SEQUENCE</scope>
    <source>
        <strain evidence="1">JCM 31412</strain>
    </source>
</reference>
<protein>
    <recommendedName>
        <fullName evidence="3">3-oxoacyl-ACP synthase</fullName>
    </recommendedName>
</protein>
<dbReference type="Proteomes" id="UP001058602">
    <property type="component" value="Chromosome 2"/>
</dbReference>
<accession>A0ABY5LMW8</accession>
<gene>
    <name evidence="1" type="ORF">NP165_19495</name>
</gene>
<evidence type="ECO:0000313" key="1">
    <source>
        <dbReference type="EMBL" id="UUM32457.1"/>
    </source>
</evidence>
<evidence type="ECO:0008006" key="3">
    <source>
        <dbReference type="Google" id="ProtNLM"/>
    </source>
</evidence>
<dbReference type="RefSeq" id="WP_257086123.1">
    <property type="nucleotide sequence ID" value="NZ_CP102097.1"/>
</dbReference>